<protein>
    <submittedName>
        <fullName evidence="1">Uncharacterized protein</fullName>
    </submittedName>
</protein>
<accession>A0ABN9AIJ3</accession>
<evidence type="ECO:0000313" key="1">
    <source>
        <dbReference type="EMBL" id="CAI9535819.1"/>
    </source>
</evidence>
<comment type="caution">
    <text evidence="1">The sequence shown here is derived from an EMBL/GenBank/DDBJ whole genome shotgun (WGS) entry which is preliminary data.</text>
</comment>
<proteinExistence type="predicted"/>
<gene>
    <name evidence="1" type="ORF">SPARVUS_LOCUS922606</name>
</gene>
<name>A0ABN9AIJ3_9NEOB</name>
<organism evidence="1 2">
    <name type="scientific">Staurois parvus</name>
    <dbReference type="NCBI Taxonomy" id="386267"/>
    <lineage>
        <taxon>Eukaryota</taxon>
        <taxon>Metazoa</taxon>
        <taxon>Chordata</taxon>
        <taxon>Craniata</taxon>
        <taxon>Vertebrata</taxon>
        <taxon>Euteleostomi</taxon>
        <taxon>Amphibia</taxon>
        <taxon>Batrachia</taxon>
        <taxon>Anura</taxon>
        <taxon>Neobatrachia</taxon>
        <taxon>Ranoidea</taxon>
        <taxon>Ranidae</taxon>
        <taxon>Staurois</taxon>
    </lineage>
</organism>
<dbReference type="Proteomes" id="UP001162483">
    <property type="component" value="Unassembled WGS sequence"/>
</dbReference>
<reference evidence="1" key="1">
    <citation type="submission" date="2023-05" db="EMBL/GenBank/DDBJ databases">
        <authorList>
            <person name="Stuckert A."/>
        </authorList>
    </citation>
    <scope>NUCLEOTIDE SEQUENCE</scope>
</reference>
<evidence type="ECO:0000313" key="2">
    <source>
        <dbReference type="Proteomes" id="UP001162483"/>
    </source>
</evidence>
<dbReference type="EMBL" id="CATNWA010000284">
    <property type="protein sequence ID" value="CAI9535819.1"/>
    <property type="molecule type" value="Genomic_DNA"/>
</dbReference>
<feature type="non-terminal residue" evidence="1">
    <location>
        <position position="47"/>
    </location>
</feature>
<keyword evidence="2" id="KW-1185">Reference proteome</keyword>
<sequence>MRRRMQPFSARLIVTETVTCAESLCIPSLHITVSVKLNRALLHPTSH</sequence>